<evidence type="ECO:0000256" key="5">
    <source>
        <dbReference type="ARBA" id="ARBA00022927"/>
    </source>
</evidence>
<gene>
    <name evidence="8" type="ORF">FISHEDRAFT_11710</name>
</gene>
<keyword evidence="9" id="KW-1185">Reference proteome</keyword>
<reference evidence="8 9" key="1">
    <citation type="journal article" date="2015" name="Fungal Genet. Biol.">
        <title>Evolution of novel wood decay mechanisms in Agaricales revealed by the genome sequences of Fistulina hepatica and Cylindrobasidium torrendii.</title>
        <authorList>
            <person name="Floudas D."/>
            <person name="Held B.W."/>
            <person name="Riley R."/>
            <person name="Nagy L.G."/>
            <person name="Koehler G."/>
            <person name="Ransdell A.S."/>
            <person name="Younus H."/>
            <person name="Chow J."/>
            <person name="Chiniquy J."/>
            <person name="Lipzen A."/>
            <person name="Tritt A."/>
            <person name="Sun H."/>
            <person name="Haridas S."/>
            <person name="LaButti K."/>
            <person name="Ohm R.A."/>
            <person name="Kues U."/>
            <person name="Blanchette R.A."/>
            <person name="Grigoriev I.V."/>
            <person name="Minto R.E."/>
            <person name="Hibbett D.S."/>
        </authorList>
    </citation>
    <scope>NUCLEOTIDE SEQUENCE [LARGE SCALE GENOMIC DNA]</scope>
    <source>
        <strain evidence="8 9">ATCC 64428</strain>
    </source>
</reference>
<dbReference type="PANTHER" id="PTHR14957">
    <property type="entry name" value="UBIQUITIN-LIKE-CONJUGATING ENZYME ATG10"/>
    <property type="match status" value="1"/>
</dbReference>
<name>A0A0D7AJX5_9AGAR</name>
<evidence type="ECO:0000256" key="4">
    <source>
        <dbReference type="ARBA" id="ARBA00022786"/>
    </source>
</evidence>
<dbReference type="Gene3D" id="3.30.1460.50">
    <property type="match status" value="1"/>
</dbReference>
<keyword evidence="6" id="KW-0072">Autophagy</keyword>
<accession>A0A0D7AJX5</accession>
<dbReference type="GO" id="GO:0000045">
    <property type="term" value="P:autophagosome assembly"/>
    <property type="evidence" value="ECO:0007669"/>
    <property type="project" value="TreeGrafter"/>
</dbReference>
<sequence length="130" mass="14740">VSLSCNQYVVYSATYQVPTFYFSVHDANGTPLFVDDLVKTSLFRSNIFENTTSTSFAVTQRANVCPMLSQGEHPTLGTPCWYLHPCETVNAVDEIMVELARESPASWTETRRLVRWMEAWFMVLSCAVDL</sequence>
<evidence type="ECO:0000256" key="3">
    <source>
        <dbReference type="ARBA" id="ARBA00022679"/>
    </source>
</evidence>
<keyword evidence="3" id="KW-0808">Transferase</keyword>
<evidence type="ECO:0000256" key="1">
    <source>
        <dbReference type="ARBA" id="ARBA00005696"/>
    </source>
</evidence>
<dbReference type="Proteomes" id="UP000054144">
    <property type="component" value="Unassembled WGS sequence"/>
</dbReference>
<organism evidence="8 9">
    <name type="scientific">Fistulina hepatica ATCC 64428</name>
    <dbReference type="NCBI Taxonomy" id="1128425"/>
    <lineage>
        <taxon>Eukaryota</taxon>
        <taxon>Fungi</taxon>
        <taxon>Dikarya</taxon>
        <taxon>Basidiomycota</taxon>
        <taxon>Agaricomycotina</taxon>
        <taxon>Agaricomycetes</taxon>
        <taxon>Agaricomycetidae</taxon>
        <taxon>Agaricales</taxon>
        <taxon>Fistulinaceae</taxon>
        <taxon>Fistulina</taxon>
    </lineage>
</organism>
<dbReference type="GO" id="GO:0061651">
    <property type="term" value="F:Atg12 conjugating enzyme activity"/>
    <property type="evidence" value="ECO:0007669"/>
    <property type="project" value="TreeGrafter"/>
</dbReference>
<dbReference type="AlphaFoldDB" id="A0A0D7AJX5"/>
<dbReference type="GO" id="GO:0000422">
    <property type="term" value="P:autophagy of mitochondrion"/>
    <property type="evidence" value="ECO:0007669"/>
    <property type="project" value="TreeGrafter"/>
</dbReference>
<dbReference type="OrthoDB" id="4089664at2759"/>
<feature type="non-terminal residue" evidence="8">
    <location>
        <position position="130"/>
    </location>
</feature>
<proteinExistence type="inferred from homology"/>
<dbReference type="GO" id="GO:0032446">
    <property type="term" value="P:protein modification by small protein conjugation"/>
    <property type="evidence" value="ECO:0007669"/>
    <property type="project" value="TreeGrafter"/>
</dbReference>
<dbReference type="GO" id="GO:0005829">
    <property type="term" value="C:cytosol"/>
    <property type="evidence" value="ECO:0007669"/>
    <property type="project" value="TreeGrafter"/>
</dbReference>
<keyword evidence="5" id="KW-0653">Protein transport</keyword>
<keyword evidence="4" id="KW-0833">Ubl conjugation pathway</keyword>
<feature type="non-terminal residue" evidence="8">
    <location>
        <position position="1"/>
    </location>
</feature>
<dbReference type="GO" id="GO:0015031">
    <property type="term" value="P:protein transport"/>
    <property type="evidence" value="ECO:0007669"/>
    <property type="project" value="UniProtKB-KW"/>
</dbReference>
<dbReference type="EMBL" id="KN881649">
    <property type="protein sequence ID" value="KIY51601.1"/>
    <property type="molecule type" value="Genomic_DNA"/>
</dbReference>
<comment type="similarity">
    <text evidence="1">Belongs to the ATG10 family.</text>
</comment>
<evidence type="ECO:0000256" key="6">
    <source>
        <dbReference type="ARBA" id="ARBA00023006"/>
    </source>
</evidence>
<evidence type="ECO:0000256" key="7">
    <source>
        <dbReference type="ARBA" id="ARBA00029833"/>
    </source>
</evidence>
<dbReference type="PANTHER" id="PTHR14957:SF1">
    <property type="entry name" value="UBIQUITIN-LIKE-CONJUGATING ENZYME ATG10"/>
    <property type="match status" value="1"/>
</dbReference>
<dbReference type="Pfam" id="PF03987">
    <property type="entry name" value="Autophagy_act_C"/>
    <property type="match status" value="1"/>
</dbReference>
<evidence type="ECO:0000313" key="8">
    <source>
        <dbReference type="EMBL" id="KIY51601.1"/>
    </source>
</evidence>
<evidence type="ECO:0000256" key="2">
    <source>
        <dbReference type="ARBA" id="ARBA00021099"/>
    </source>
</evidence>
<protein>
    <recommendedName>
        <fullName evidence="2">Ubiquitin-like-conjugating enzyme ATG10</fullName>
    </recommendedName>
    <alternativeName>
        <fullName evidence="7">Autophagy-related protein 10</fullName>
    </alternativeName>
</protein>
<keyword evidence="5" id="KW-0813">Transport</keyword>
<evidence type="ECO:0000313" key="9">
    <source>
        <dbReference type="Proteomes" id="UP000054144"/>
    </source>
</evidence>
<dbReference type="InterPro" id="IPR007135">
    <property type="entry name" value="Atg3/Atg10"/>
</dbReference>